<dbReference type="EMBL" id="BAABAT010000024">
    <property type="protein sequence ID" value="GAA4256597.1"/>
    <property type="molecule type" value="Genomic_DNA"/>
</dbReference>
<proteinExistence type="predicted"/>
<dbReference type="SUPFAM" id="SSF51366">
    <property type="entry name" value="Ribulose-phoshate binding barrel"/>
    <property type="match status" value="1"/>
</dbReference>
<dbReference type="RefSeq" id="WP_345133568.1">
    <property type="nucleotide sequence ID" value="NZ_BAABAT010000024.1"/>
</dbReference>
<accession>A0ABP8DI11</accession>
<dbReference type="InterPro" id="IPR011060">
    <property type="entry name" value="RibuloseP-bd_barrel"/>
</dbReference>
<keyword evidence="4" id="KW-1185">Reference proteome</keyword>
<evidence type="ECO:0000313" key="3">
    <source>
        <dbReference type="EMBL" id="GAA4256597.1"/>
    </source>
</evidence>
<dbReference type="CDD" id="cd00429">
    <property type="entry name" value="RPE"/>
    <property type="match status" value="1"/>
</dbReference>
<dbReference type="InterPro" id="IPR000056">
    <property type="entry name" value="Ribul_P_3_epim-like"/>
</dbReference>
<dbReference type="InterPro" id="IPR013785">
    <property type="entry name" value="Aldolase_TIM"/>
</dbReference>
<keyword evidence="1" id="KW-0479">Metal-binding</keyword>
<dbReference type="Gene3D" id="3.20.20.70">
    <property type="entry name" value="Aldolase class I"/>
    <property type="match status" value="1"/>
</dbReference>
<dbReference type="Proteomes" id="UP001500620">
    <property type="component" value="Unassembled WGS sequence"/>
</dbReference>
<name>A0ABP8DI11_9ACTN</name>
<evidence type="ECO:0000256" key="2">
    <source>
        <dbReference type="ARBA" id="ARBA00023235"/>
    </source>
</evidence>
<keyword evidence="2" id="KW-0413">Isomerase</keyword>
<dbReference type="Pfam" id="PF00834">
    <property type="entry name" value="Ribul_P_3_epim"/>
    <property type="match status" value="1"/>
</dbReference>
<protein>
    <submittedName>
        <fullName evidence="3">Ribulose-phosphate 3-epimerase</fullName>
    </submittedName>
</protein>
<evidence type="ECO:0000313" key="4">
    <source>
        <dbReference type="Proteomes" id="UP001500620"/>
    </source>
</evidence>
<sequence length="233" mass="24453">MSFLNALPTDRLLIEASLWSADLGALGAEVERIEPYADLIHIDASDTRFVPEPLFFPAVVAALRPRTTLPFHVHLMARDPGRLADAFADAGADLITVHAEADGAADAIQRIRARGRAAGLALTLDTNIAGVYELIEHVDAVVMVGTPLGTKGTDLDPAAPGRLTAMRRLLDLRGRAVPVLADGGIREHTVPALVAAGASGVVTGSLLLASTDPATTADWLRHHRTAHPNGAAL</sequence>
<organism evidence="3 4">
    <name type="scientific">Dactylosporangium darangshiense</name>
    <dbReference type="NCBI Taxonomy" id="579108"/>
    <lineage>
        <taxon>Bacteria</taxon>
        <taxon>Bacillati</taxon>
        <taxon>Actinomycetota</taxon>
        <taxon>Actinomycetes</taxon>
        <taxon>Micromonosporales</taxon>
        <taxon>Micromonosporaceae</taxon>
        <taxon>Dactylosporangium</taxon>
    </lineage>
</organism>
<evidence type="ECO:0000256" key="1">
    <source>
        <dbReference type="ARBA" id="ARBA00022723"/>
    </source>
</evidence>
<dbReference type="PANTHER" id="PTHR11749">
    <property type="entry name" value="RIBULOSE-5-PHOSPHATE-3-EPIMERASE"/>
    <property type="match status" value="1"/>
</dbReference>
<comment type="caution">
    <text evidence="3">The sequence shown here is derived from an EMBL/GenBank/DDBJ whole genome shotgun (WGS) entry which is preliminary data.</text>
</comment>
<reference evidence="4" key="1">
    <citation type="journal article" date="2019" name="Int. J. Syst. Evol. Microbiol.">
        <title>The Global Catalogue of Microorganisms (GCM) 10K type strain sequencing project: providing services to taxonomists for standard genome sequencing and annotation.</title>
        <authorList>
            <consortium name="The Broad Institute Genomics Platform"/>
            <consortium name="The Broad Institute Genome Sequencing Center for Infectious Disease"/>
            <person name="Wu L."/>
            <person name="Ma J."/>
        </authorList>
    </citation>
    <scope>NUCLEOTIDE SEQUENCE [LARGE SCALE GENOMIC DNA]</scope>
    <source>
        <strain evidence="4">JCM 17441</strain>
    </source>
</reference>
<gene>
    <name evidence="3" type="ORF">GCM10022255_070050</name>
</gene>